<evidence type="ECO:0000256" key="5">
    <source>
        <dbReference type="ARBA" id="ARBA00022842"/>
    </source>
</evidence>
<keyword evidence="8" id="KW-0548">Nucleotidyltransferase</keyword>
<evidence type="ECO:0000259" key="10">
    <source>
        <dbReference type="PROSITE" id="PS50994"/>
    </source>
</evidence>
<dbReference type="PANTHER" id="PTHR42648:SF11">
    <property type="entry name" value="TRANSPOSON TY4-P GAG-POL POLYPROTEIN"/>
    <property type="match status" value="1"/>
</dbReference>
<keyword evidence="12" id="KW-1185">Reference proteome</keyword>
<organism evidence="11 12">
    <name type="scientific">Tanacetum coccineum</name>
    <dbReference type="NCBI Taxonomy" id="301880"/>
    <lineage>
        <taxon>Eukaryota</taxon>
        <taxon>Viridiplantae</taxon>
        <taxon>Streptophyta</taxon>
        <taxon>Embryophyta</taxon>
        <taxon>Tracheophyta</taxon>
        <taxon>Spermatophyta</taxon>
        <taxon>Magnoliopsida</taxon>
        <taxon>eudicotyledons</taxon>
        <taxon>Gunneridae</taxon>
        <taxon>Pentapetalae</taxon>
        <taxon>asterids</taxon>
        <taxon>campanulids</taxon>
        <taxon>Asterales</taxon>
        <taxon>Asteraceae</taxon>
        <taxon>Asteroideae</taxon>
        <taxon>Anthemideae</taxon>
        <taxon>Anthemidinae</taxon>
        <taxon>Tanacetum</taxon>
    </lineage>
</organism>
<keyword evidence="6" id="KW-0229">DNA integration</keyword>
<name>A0ABQ5BF19_9ASTR</name>
<evidence type="ECO:0000256" key="2">
    <source>
        <dbReference type="ARBA" id="ARBA00022723"/>
    </source>
</evidence>
<keyword evidence="8" id="KW-0239">DNA-directed DNA polymerase</keyword>
<dbReference type="InterPro" id="IPR039537">
    <property type="entry name" value="Retrotran_Ty1/copia-like"/>
</dbReference>
<evidence type="ECO:0000256" key="9">
    <source>
        <dbReference type="ARBA" id="ARBA00023172"/>
    </source>
</evidence>
<feature type="domain" description="Integrase catalytic" evidence="10">
    <location>
        <begin position="157"/>
        <end position="328"/>
    </location>
</feature>
<keyword evidence="5" id="KW-0460">Magnesium</keyword>
<dbReference type="Proteomes" id="UP001151760">
    <property type="component" value="Unassembled WGS sequence"/>
</dbReference>
<evidence type="ECO:0000256" key="4">
    <source>
        <dbReference type="ARBA" id="ARBA00022801"/>
    </source>
</evidence>
<evidence type="ECO:0000256" key="6">
    <source>
        <dbReference type="ARBA" id="ARBA00022908"/>
    </source>
</evidence>
<dbReference type="PROSITE" id="PS50994">
    <property type="entry name" value="INTEGRASE"/>
    <property type="match status" value="1"/>
</dbReference>
<dbReference type="Pfam" id="PF13976">
    <property type="entry name" value="gag_pre-integrs"/>
    <property type="match status" value="1"/>
</dbReference>
<protein>
    <submittedName>
        <fullName evidence="11">Retrovirus-related pol polyprotein from transposon TNT 1-94</fullName>
    </submittedName>
</protein>
<keyword evidence="7" id="KW-0695">RNA-directed DNA polymerase</keyword>
<dbReference type="SUPFAM" id="SSF53098">
    <property type="entry name" value="Ribonuclease H-like"/>
    <property type="match status" value="1"/>
</dbReference>
<proteinExistence type="predicted"/>
<dbReference type="Gene3D" id="3.30.420.10">
    <property type="entry name" value="Ribonuclease H-like superfamily/Ribonuclease H"/>
    <property type="match status" value="1"/>
</dbReference>
<accession>A0ABQ5BF19</accession>
<dbReference type="InterPro" id="IPR012337">
    <property type="entry name" value="RNaseH-like_sf"/>
</dbReference>
<gene>
    <name evidence="11" type="ORF">Tco_0860487</name>
</gene>
<dbReference type="InterPro" id="IPR036397">
    <property type="entry name" value="RNaseH_sf"/>
</dbReference>
<dbReference type="InterPro" id="IPR001584">
    <property type="entry name" value="Integrase_cat-core"/>
</dbReference>
<reference evidence="11" key="2">
    <citation type="submission" date="2022-01" db="EMBL/GenBank/DDBJ databases">
        <authorList>
            <person name="Yamashiro T."/>
            <person name="Shiraishi A."/>
            <person name="Satake H."/>
            <person name="Nakayama K."/>
        </authorList>
    </citation>
    <scope>NUCLEOTIDE SEQUENCE</scope>
</reference>
<evidence type="ECO:0000256" key="3">
    <source>
        <dbReference type="ARBA" id="ARBA00022759"/>
    </source>
</evidence>
<evidence type="ECO:0000256" key="8">
    <source>
        <dbReference type="ARBA" id="ARBA00022932"/>
    </source>
</evidence>
<keyword evidence="8" id="KW-0808">Transferase</keyword>
<keyword evidence="4" id="KW-0378">Hydrolase</keyword>
<keyword evidence="1" id="KW-0540">Nuclease</keyword>
<keyword evidence="3" id="KW-0255">Endonuclease</keyword>
<evidence type="ECO:0000313" key="11">
    <source>
        <dbReference type="EMBL" id="GJT13445.1"/>
    </source>
</evidence>
<keyword evidence="2" id="KW-0479">Metal-binding</keyword>
<evidence type="ECO:0000256" key="7">
    <source>
        <dbReference type="ARBA" id="ARBA00022918"/>
    </source>
</evidence>
<dbReference type="InterPro" id="IPR025724">
    <property type="entry name" value="GAG-pre-integrase_dom"/>
</dbReference>
<evidence type="ECO:0000256" key="1">
    <source>
        <dbReference type="ARBA" id="ARBA00022722"/>
    </source>
</evidence>
<keyword evidence="9" id="KW-0233">DNA recombination</keyword>
<reference evidence="11" key="1">
    <citation type="journal article" date="2022" name="Int. J. Mol. Sci.">
        <title>Draft Genome of Tanacetum Coccineum: Genomic Comparison of Closely Related Tanacetum-Family Plants.</title>
        <authorList>
            <person name="Yamashiro T."/>
            <person name="Shiraishi A."/>
            <person name="Nakayama K."/>
            <person name="Satake H."/>
        </authorList>
    </citation>
    <scope>NUCLEOTIDE SEQUENCE</scope>
</reference>
<dbReference type="EMBL" id="BQNB010013231">
    <property type="protein sequence ID" value="GJT13445.1"/>
    <property type="molecule type" value="Genomic_DNA"/>
</dbReference>
<comment type="caution">
    <text evidence="11">The sequence shown here is derived from an EMBL/GenBank/DDBJ whole genome shotgun (WGS) entry which is preliminary data.</text>
</comment>
<evidence type="ECO:0000313" key="12">
    <source>
        <dbReference type="Proteomes" id="UP001151760"/>
    </source>
</evidence>
<dbReference type="PANTHER" id="PTHR42648">
    <property type="entry name" value="TRANSPOSASE, PUTATIVE-RELATED"/>
    <property type="match status" value="1"/>
</dbReference>
<sequence>MGTVCFGNDHFSSIAGYGDYVQGNITVCHVYYFEGLGHNLFSVGQFCDGDLEVAFRSKTCYVRNIEVDDLLTGARESNLYTISISDMAASSLVYLMSKATSTKSWLWHIRLSHLNFGTINDLTKYDLVDGLPKFKYSKDHLCSACERGKSKKSSHPPKVVPSNHSKLELLHMYLCGPMRVASINGKDETLEIILDYSRFTWVYFIHTKDETLEIIKNFIARVQLNFNAKVHKFQIDNATDFKNATLKAHYDKLGIMKQFSIARMPQENGVVERRNRTLVEATRTMLIFSRLPEFLWAEAVSTACLTQNLSIVQTRYNKTPYELLNGRKPNVEYFYMFGSLCYPTNDREGLGKMKPKAYIGIFIGYSETARGF</sequence>